<comment type="caution">
    <text evidence="1">The sequence shown here is derived from an EMBL/GenBank/DDBJ whole genome shotgun (WGS) entry which is preliminary data.</text>
</comment>
<proteinExistence type="predicted"/>
<gene>
    <name evidence="1" type="ORF">ACFOUP_09000</name>
</gene>
<dbReference type="Proteomes" id="UP001595766">
    <property type="component" value="Unassembled WGS sequence"/>
</dbReference>
<protein>
    <submittedName>
        <fullName evidence="1">Uncharacterized protein</fullName>
    </submittedName>
</protein>
<name>A0ABV8EKF2_9BACT</name>
<feature type="non-terminal residue" evidence="1">
    <location>
        <position position="818"/>
    </location>
</feature>
<sequence>ATVTVEAAPILANPDNFDSINGRIGGTTASVLINDTLNGVIVNPADITLSLVDGDSELTLNSGGTISIAPNTPAGTYELEYRICENLNSGNCSTAIATVTVEAALIVANPDDFDSVNGRTGGTTASVLINDTLNGTPVNPTDVTLTQVDPDPSSPLTLNANGTITIAPNTPAGTYELEYSICENLNPSNCSTAIATVTVEAAPILANPDDFDSINGRTGGNTASVLINDTLNGTPVNPADITLSLVDGDSELTLNANGTISVSPNTPAGTYVLEYSICENLNPSNCSTAIATVTVEAAPIVANPDDFDSINGRTGGTTASVLINDTLNGTPVNPADITLSLVDGDSELTLNANGTISVSPNTPAGTYELEYRICENLNPSNCSTAIATVTVEAALIVANPDNFDSINGRTGGITASVLINDTLNGTPVNPTDVTLSLVDGDSELTLNANGTISIAPNTPAGTYELEYSICENLNPSNCSTAIATVTVEAAPILANPDNFDSINGRTGGTTASVLINDTLNGTPVNPADVTLTQVDPDPSSPLTLNANGTISIAANTPAGTYELEYRICENLNAGNCSTAIATVTVEAAPIVANPDDFDSINGRIGGTTASVLINDTLNGAIVNPADITLSLVDGDSELTLNADGTITIAPNTPAGTYELEYRICEILNPGNCSTAIATVTVEAAPIIANPDDFDSINGRTGGTTASVLINDTLNGTPVNPADITLTQVDPDLSSPLTLNANGTISIAANTPAGTYELEYRICENLNPSNCSTAIATVTVEAALIVANPDDFDSINGRIGGTTASVLINDTLNGAIVNP</sequence>
<keyword evidence="2" id="KW-1185">Reference proteome</keyword>
<feature type="non-terminal residue" evidence="1">
    <location>
        <position position="1"/>
    </location>
</feature>
<evidence type="ECO:0000313" key="1">
    <source>
        <dbReference type="EMBL" id="MFC3976509.1"/>
    </source>
</evidence>
<reference evidence="2" key="1">
    <citation type="journal article" date="2019" name="Int. J. Syst. Evol. Microbiol.">
        <title>The Global Catalogue of Microorganisms (GCM) 10K type strain sequencing project: providing services to taxonomists for standard genome sequencing and annotation.</title>
        <authorList>
            <consortium name="The Broad Institute Genomics Platform"/>
            <consortium name="The Broad Institute Genome Sequencing Center for Infectious Disease"/>
            <person name="Wu L."/>
            <person name="Ma J."/>
        </authorList>
    </citation>
    <scope>NUCLEOTIDE SEQUENCE [LARGE SCALE GENOMIC DNA]</scope>
    <source>
        <strain evidence="2">CECT 8551</strain>
    </source>
</reference>
<dbReference type="RefSeq" id="WP_376856777.1">
    <property type="nucleotide sequence ID" value="NZ_JBHSAV010000042.1"/>
</dbReference>
<dbReference type="EMBL" id="JBHSAV010000042">
    <property type="protein sequence ID" value="MFC3976509.1"/>
    <property type="molecule type" value="Genomic_DNA"/>
</dbReference>
<accession>A0ABV8EKF2</accession>
<organism evidence="1 2">
    <name type="scientific">Belliella kenyensis</name>
    <dbReference type="NCBI Taxonomy" id="1472724"/>
    <lineage>
        <taxon>Bacteria</taxon>
        <taxon>Pseudomonadati</taxon>
        <taxon>Bacteroidota</taxon>
        <taxon>Cytophagia</taxon>
        <taxon>Cytophagales</taxon>
        <taxon>Cyclobacteriaceae</taxon>
        <taxon>Belliella</taxon>
    </lineage>
</organism>
<evidence type="ECO:0000313" key="2">
    <source>
        <dbReference type="Proteomes" id="UP001595766"/>
    </source>
</evidence>